<dbReference type="PANTHER" id="PTHR43384">
    <property type="entry name" value="SEPTUM SITE-DETERMINING PROTEIN MIND HOMOLOG, CHLOROPLASTIC-RELATED"/>
    <property type="match status" value="1"/>
</dbReference>
<dbReference type="InterPro" id="IPR011006">
    <property type="entry name" value="CheY-like_superfamily"/>
</dbReference>
<dbReference type="Proteomes" id="UP000315700">
    <property type="component" value="Chromosome"/>
</dbReference>
<dbReference type="AlphaFoldDB" id="A0A517SMW1"/>
<dbReference type="InterPro" id="IPR050625">
    <property type="entry name" value="ParA/MinD_ATPase"/>
</dbReference>
<accession>A0A517SMW1</accession>
<evidence type="ECO:0000313" key="4">
    <source>
        <dbReference type="EMBL" id="QDT57461.1"/>
    </source>
</evidence>
<evidence type="ECO:0000313" key="5">
    <source>
        <dbReference type="Proteomes" id="UP000315700"/>
    </source>
</evidence>
<dbReference type="GO" id="GO:0016887">
    <property type="term" value="F:ATP hydrolysis activity"/>
    <property type="evidence" value="ECO:0007669"/>
    <property type="project" value="TreeGrafter"/>
</dbReference>
<dbReference type="GO" id="GO:0005829">
    <property type="term" value="C:cytosol"/>
    <property type="evidence" value="ECO:0007669"/>
    <property type="project" value="TreeGrafter"/>
</dbReference>
<dbReference type="InterPro" id="IPR027417">
    <property type="entry name" value="P-loop_NTPase"/>
</dbReference>
<evidence type="ECO:0000256" key="1">
    <source>
        <dbReference type="ARBA" id="ARBA00022741"/>
    </source>
</evidence>
<dbReference type="GO" id="GO:0005524">
    <property type="term" value="F:ATP binding"/>
    <property type="evidence" value="ECO:0007669"/>
    <property type="project" value="UniProtKB-KW"/>
</dbReference>
<gene>
    <name evidence="4" type="ORF">Pan44_55300</name>
</gene>
<organism evidence="4 5">
    <name type="scientific">Caulifigura coniformis</name>
    <dbReference type="NCBI Taxonomy" id="2527983"/>
    <lineage>
        <taxon>Bacteria</taxon>
        <taxon>Pseudomonadati</taxon>
        <taxon>Planctomycetota</taxon>
        <taxon>Planctomycetia</taxon>
        <taxon>Planctomycetales</taxon>
        <taxon>Planctomycetaceae</taxon>
        <taxon>Caulifigura</taxon>
    </lineage>
</organism>
<evidence type="ECO:0000256" key="3">
    <source>
        <dbReference type="SAM" id="MobiDB-lite"/>
    </source>
</evidence>
<dbReference type="OrthoDB" id="273935at2"/>
<dbReference type="SUPFAM" id="SSF52172">
    <property type="entry name" value="CheY-like"/>
    <property type="match status" value="1"/>
</dbReference>
<keyword evidence="1" id="KW-0547">Nucleotide-binding</keyword>
<dbReference type="Gene3D" id="3.40.50.300">
    <property type="entry name" value="P-loop containing nucleotide triphosphate hydrolases"/>
    <property type="match status" value="1"/>
</dbReference>
<dbReference type="GO" id="GO:0009898">
    <property type="term" value="C:cytoplasmic side of plasma membrane"/>
    <property type="evidence" value="ECO:0007669"/>
    <property type="project" value="TreeGrafter"/>
</dbReference>
<dbReference type="RefSeq" id="WP_145034808.1">
    <property type="nucleotide sequence ID" value="NZ_CP036271.1"/>
</dbReference>
<keyword evidence="5" id="KW-1185">Reference proteome</keyword>
<sequence length="395" mass="42698">MAALILSDRPVAATHLRRVLLAQGRDCPLTSVLPIAQAQRLSGIDSVEVMFVVLPDNPSEVVPLIRQLRSSNYCRIVCVGVPHEPRAILEALHAGADDYIDESSDLESQLADVLIRIEAVRHQAQTVNRIITITSASGGTGCTMIASNLALSFAQRLKSCGLVDLASEHGEVGDHFDFKPRYTLGDLLRSIDSLDAKVVAESLPSHTSGVSVLAGGLSPDELADCPTEDVNRLMKLARPARPCWVIDADCRSARRFRLAQLSDTVVLLVRLDFASLCSARRVLDEWQEQQIDSQRIIVAANRAGQPGEIPAFKTDSFLRRPVDVCLVDDPLNANVSLNCGVPVLTEAPASKLAEQINQLAERIMPSPTPPDGKPKSEPGKNSFAKILRSIAVAST</sequence>
<feature type="region of interest" description="Disordered" evidence="3">
    <location>
        <begin position="362"/>
        <end position="382"/>
    </location>
</feature>
<reference evidence="4 5" key="1">
    <citation type="submission" date="2019-02" db="EMBL/GenBank/DDBJ databases">
        <title>Deep-cultivation of Planctomycetes and their phenomic and genomic characterization uncovers novel biology.</title>
        <authorList>
            <person name="Wiegand S."/>
            <person name="Jogler M."/>
            <person name="Boedeker C."/>
            <person name="Pinto D."/>
            <person name="Vollmers J."/>
            <person name="Rivas-Marin E."/>
            <person name="Kohn T."/>
            <person name="Peeters S.H."/>
            <person name="Heuer A."/>
            <person name="Rast P."/>
            <person name="Oberbeckmann S."/>
            <person name="Bunk B."/>
            <person name="Jeske O."/>
            <person name="Meyerdierks A."/>
            <person name="Storesund J.E."/>
            <person name="Kallscheuer N."/>
            <person name="Luecker S."/>
            <person name="Lage O.M."/>
            <person name="Pohl T."/>
            <person name="Merkel B.J."/>
            <person name="Hornburger P."/>
            <person name="Mueller R.-W."/>
            <person name="Bruemmer F."/>
            <person name="Labrenz M."/>
            <person name="Spormann A.M."/>
            <person name="Op den Camp H."/>
            <person name="Overmann J."/>
            <person name="Amann R."/>
            <person name="Jetten M.S.M."/>
            <person name="Mascher T."/>
            <person name="Medema M.H."/>
            <person name="Devos D.P."/>
            <person name="Kaster A.-K."/>
            <person name="Ovreas L."/>
            <person name="Rohde M."/>
            <person name="Galperin M.Y."/>
            <person name="Jogler C."/>
        </authorList>
    </citation>
    <scope>NUCLEOTIDE SEQUENCE [LARGE SCALE GENOMIC DNA]</scope>
    <source>
        <strain evidence="4 5">Pan44</strain>
    </source>
</reference>
<dbReference type="SUPFAM" id="SSF52540">
    <property type="entry name" value="P-loop containing nucleoside triphosphate hydrolases"/>
    <property type="match status" value="1"/>
</dbReference>
<name>A0A517SMW1_9PLAN</name>
<evidence type="ECO:0000256" key="2">
    <source>
        <dbReference type="ARBA" id="ARBA00022840"/>
    </source>
</evidence>
<protein>
    <recommendedName>
        <fullName evidence="6">Septum site-determining protein MinD</fullName>
    </recommendedName>
</protein>
<evidence type="ECO:0008006" key="6">
    <source>
        <dbReference type="Google" id="ProtNLM"/>
    </source>
</evidence>
<dbReference type="KEGG" id="ccos:Pan44_55300"/>
<keyword evidence="2" id="KW-0067">ATP-binding</keyword>
<dbReference type="GO" id="GO:0051782">
    <property type="term" value="P:negative regulation of cell division"/>
    <property type="evidence" value="ECO:0007669"/>
    <property type="project" value="TreeGrafter"/>
</dbReference>
<dbReference type="InParanoid" id="A0A517SMW1"/>
<dbReference type="EMBL" id="CP036271">
    <property type="protein sequence ID" value="QDT57461.1"/>
    <property type="molecule type" value="Genomic_DNA"/>
</dbReference>
<proteinExistence type="predicted"/>
<dbReference type="PANTHER" id="PTHR43384:SF6">
    <property type="entry name" value="SEPTUM SITE-DETERMINING PROTEIN MIND HOMOLOG, CHLOROPLASTIC"/>
    <property type="match status" value="1"/>
</dbReference>